<sequence>MDMDMCMCCKFIWLIIMFFYGTLIFMFGIGFNEPTFSIERFYVPALDNISNDTLNPFIFVDLQLINPNDQQTVHYSALNVSIFYGQQNKSSPILLPNVAVVSIPGFNQESSDIAHRLEMVTATGVDWETARQEVLNGTTVFQVDLQTKLRYEQFIWKTKRFSIMVGGDVKVNDQGSMVKTKKKGVKLTSGSIRHVVHFGYVAGSVGFVLLSLWS</sequence>
<keyword evidence="3" id="KW-0812">Transmembrane</keyword>
<reference evidence="4 5" key="1">
    <citation type="submission" date="2017-09" db="EMBL/GenBank/DDBJ databases">
        <title>WGS assembly of Aquilegia coerulea Goldsmith.</title>
        <authorList>
            <person name="Hodges S."/>
            <person name="Kramer E."/>
            <person name="Nordborg M."/>
            <person name="Tomkins J."/>
            <person name="Borevitz J."/>
            <person name="Derieg N."/>
            <person name="Yan J."/>
            <person name="Mihaltcheva S."/>
            <person name="Hayes R.D."/>
            <person name="Rokhsar D."/>
        </authorList>
    </citation>
    <scope>NUCLEOTIDE SEQUENCE [LARGE SCALE GENOMIC DNA]</scope>
    <source>
        <strain evidence="5">cv. Goldsmith</strain>
    </source>
</reference>
<keyword evidence="3" id="KW-1133">Transmembrane helix</keyword>
<dbReference type="PANTHER" id="PTHR31415">
    <property type="entry name" value="OS05G0367900 PROTEIN"/>
    <property type="match status" value="1"/>
</dbReference>
<proteinExistence type="predicted"/>
<comment type="subcellular location">
    <subcellularLocation>
        <location evidence="1">Membrane</location>
    </subcellularLocation>
</comment>
<name>A0A2G5CH68_AQUCA</name>
<feature type="transmembrane region" description="Helical" evidence="3">
    <location>
        <begin position="12"/>
        <end position="31"/>
    </location>
</feature>
<evidence type="ECO:0000256" key="2">
    <source>
        <dbReference type="ARBA" id="ARBA00023136"/>
    </source>
</evidence>
<dbReference type="Proteomes" id="UP000230069">
    <property type="component" value="Unassembled WGS sequence"/>
</dbReference>
<dbReference type="OrthoDB" id="1914670at2759"/>
<dbReference type="EMBL" id="KZ305072">
    <property type="protein sequence ID" value="PIA30609.1"/>
    <property type="molecule type" value="Genomic_DNA"/>
</dbReference>
<keyword evidence="5" id="KW-1185">Reference proteome</keyword>
<organism evidence="4 5">
    <name type="scientific">Aquilegia coerulea</name>
    <name type="common">Rocky mountain columbine</name>
    <dbReference type="NCBI Taxonomy" id="218851"/>
    <lineage>
        <taxon>Eukaryota</taxon>
        <taxon>Viridiplantae</taxon>
        <taxon>Streptophyta</taxon>
        <taxon>Embryophyta</taxon>
        <taxon>Tracheophyta</taxon>
        <taxon>Spermatophyta</taxon>
        <taxon>Magnoliopsida</taxon>
        <taxon>Ranunculales</taxon>
        <taxon>Ranunculaceae</taxon>
        <taxon>Thalictroideae</taxon>
        <taxon>Aquilegia</taxon>
    </lineage>
</organism>
<evidence type="ECO:0000313" key="4">
    <source>
        <dbReference type="EMBL" id="PIA30609.1"/>
    </source>
</evidence>
<dbReference type="InterPro" id="IPR044839">
    <property type="entry name" value="NDR1-like"/>
</dbReference>
<protein>
    <recommendedName>
        <fullName evidence="6">Late embryogenesis abundant protein LEA-2 subgroup domain-containing protein</fullName>
    </recommendedName>
</protein>
<dbReference type="InParanoid" id="A0A2G5CH68"/>
<dbReference type="AlphaFoldDB" id="A0A2G5CH68"/>
<evidence type="ECO:0000313" key="5">
    <source>
        <dbReference type="Proteomes" id="UP000230069"/>
    </source>
</evidence>
<evidence type="ECO:0008006" key="6">
    <source>
        <dbReference type="Google" id="ProtNLM"/>
    </source>
</evidence>
<dbReference type="GO" id="GO:0005886">
    <property type="term" value="C:plasma membrane"/>
    <property type="evidence" value="ECO:0007669"/>
    <property type="project" value="TreeGrafter"/>
</dbReference>
<keyword evidence="2 3" id="KW-0472">Membrane</keyword>
<evidence type="ECO:0000256" key="3">
    <source>
        <dbReference type="SAM" id="Phobius"/>
    </source>
</evidence>
<accession>A0A2G5CH68</accession>
<dbReference type="GO" id="GO:0098542">
    <property type="term" value="P:defense response to other organism"/>
    <property type="evidence" value="ECO:0007669"/>
    <property type="project" value="InterPro"/>
</dbReference>
<dbReference type="STRING" id="218851.A0A2G5CH68"/>
<evidence type="ECO:0000256" key="1">
    <source>
        <dbReference type="ARBA" id="ARBA00004370"/>
    </source>
</evidence>
<gene>
    <name evidence="4" type="ORF">AQUCO_05500138v1</name>
</gene>
<dbReference type="PANTHER" id="PTHR31415:SF52">
    <property type="entry name" value="LATE EMBRYOGENESIS ABUNDANT (LEA) HYDROXYPROLINE-RICH GLYCOPROTEIN FAMILY-RELATED"/>
    <property type="match status" value="1"/>
</dbReference>
<dbReference type="GO" id="GO:0009506">
    <property type="term" value="C:plasmodesma"/>
    <property type="evidence" value="ECO:0007669"/>
    <property type="project" value="TreeGrafter"/>
</dbReference>